<evidence type="ECO:0000256" key="2">
    <source>
        <dbReference type="ARBA" id="ARBA00022679"/>
    </source>
</evidence>
<keyword evidence="4 5" id="KW-0862">Zinc</keyword>
<dbReference type="PANTHER" id="PTHR46015:SF1">
    <property type="entry name" value="HOMOCYSTEINE S-METHYLTRANSFERASE-LIKE ISOFORM 1"/>
    <property type="match status" value="1"/>
</dbReference>
<evidence type="ECO:0000256" key="1">
    <source>
        <dbReference type="ARBA" id="ARBA00022603"/>
    </source>
</evidence>
<dbReference type="STRING" id="155974.SAMN04487818_101336"/>
<dbReference type="EMBL" id="FOGI01000001">
    <property type="protein sequence ID" value="SER03064.1"/>
    <property type="molecule type" value="Genomic_DNA"/>
</dbReference>
<feature type="domain" description="Hcy-binding" evidence="6">
    <location>
        <begin position="1"/>
        <end position="289"/>
    </location>
</feature>
<feature type="binding site" evidence="5">
    <location>
        <position position="275"/>
    </location>
    <ligand>
        <name>Zn(2+)</name>
        <dbReference type="ChEBI" id="CHEBI:29105"/>
    </ligand>
</feature>
<dbReference type="InterPro" id="IPR051486">
    <property type="entry name" value="Hcy_S-methyltransferase"/>
</dbReference>
<evidence type="ECO:0000256" key="5">
    <source>
        <dbReference type="PROSITE-ProRule" id="PRU00333"/>
    </source>
</evidence>
<dbReference type="GO" id="GO:0009086">
    <property type="term" value="P:methionine biosynthetic process"/>
    <property type="evidence" value="ECO:0007669"/>
    <property type="project" value="TreeGrafter"/>
</dbReference>
<dbReference type="GO" id="GO:0008898">
    <property type="term" value="F:S-adenosylmethionine-homocysteine S-methyltransferase activity"/>
    <property type="evidence" value="ECO:0007669"/>
    <property type="project" value="TreeGrafter"/>
</dbReference>
<dbReference type="PROSITE" id="PS50970">
    <property type="entry name" value="HCY"/>
    <property type="match status" value="1"/>
</dbReference>
<keyword evidence="2 5" id="KW-0808">Transferase</keyword>
<organism evidence="7 8">
    <name type="scientific">Actinokineospora terrae</name>
    <dbReference type="NCBI Taxonomy" id="155974"/>
    <lineage>
        <taxon>Bacteria</taxon>
        <taxon>Bacillati</taxon>
        <taxon>Actinomycetota</taxon>
        <taxon>Actinomycetes</taxon>
        <taxon>Pseudonocardiales</taxon>
        <taxon>Pseudonocardiaceae</taxon>
        <taxon>Actinokineospora</taxon>
    </lineage>
</organism>
<protein>
    <submittedName>
        <fullName evidence="7">Homocysteine S-methyltransferase</fullName>
    </submittedName>
</protein>
<dbReference type="InterPro" id="IPR003726">
    <property type="entry name" value="HCY_dom"/>
</dbReference>
<feature type="binding site" evidence="5">
    <location>
        <position position="214"/>
    </location>
    <ligand>
        <name>Zn(2+)</name>
        <dbReference type="ChEBI" id="CHEBI:29105"/>
    </ligand>
</feature>
<sequence length="294" mass="30639">MDFPDSPTVLDGGLASELRAWGHDMSDHLWSARLLLDEPAALTAAHTAFFEAGATIVTTATYQASFEGFAARGLGRADAERVLRLGVEVAVAARAEFTDGVDRWVAASVGPYGAMLADGSEYRGRYGLSVAALVDWHLPRLRVLAAARPDILACETVPDAVEAEALGVALAEVDVPAWITYTVEGDRTRAGQPLAEAFEVAAASPSVTAVGVNCSAPDDIGPAIATARSVTDKPIVVYPNSGESWTGTWSGPSRFSVDLAAEWVAAGAQVVGGCCRVTRSDIAALARVVSRTAP</sequence>
<dbReference type="NCBIfam" id="NF007020">
    <property type="entry name" value="PRK09485.1"/>
    <property type="match status" value="1"/>
</dbReference>
<evidence type="ECO:0000256" key="4">
    <source>
        <dbReference type="ARBA" id="ARBA00022833"/>
    </source>
</evidence>
<keyword evidence="3 5" id="KW-0479">Metal-binding</keyword>
<dbReference type="PANTHER" id="PTHR46015">
    <property type="entry name" value="ZGC:172121"/>
    <property type="match status" value="1"/>
</dbReference>
<evidence type="ECO:0000256" key="3">
    <source>
        <dbReference type="ARBA" id="ARBA00022723"/>
    </source>
</evidence>
<comment type="cofactor">
    <cofactor evidence="5">
        <name>Zn(2+)</name>
        <dbReference type="ChEBI" id="CHEBI:29105"/>
    </cofactor>
</comment>
<dbReference type="SUPFAM" id="SSF82282">
    <property type="entry name" value="Homocysteine S-methyltransferase"/>
    <property type="match status" value="1"/>
</dbReference>
<reference evidence="8" key="1">
    <citation type="submission" date="2016-10" db="EMBL/GenBank/DDBJ databases">
        <authorList>
            <person name="Varghese N."/>
            <person name="Submissions S."/>
        </authorList>
    </citation>
    <scope>NUCLEOTIDE SEQUENCE [LARGE SCALE GENOMIC DNA]</scope>
    <source>
        <strain evidence="8">DSM 44260</strain>
    </source>
</reference>
<keyword evidence="1 5" id="KW-0489">Methyltransferase</keyword>
<dbReference type="Gene3D" id="3.20.20.330">
    <property type="entry name" value="Homocysteine-binding-like domain"/>
    <property type="match status" value="1"/>
</dbReference>
<evidence type="ECO:0000313" key="7">
    <source>
        <dbReference type="EMBL" id="SER03064.1"/>
    </source>
</evidence>
<dbReference type="AlphaFoldDB" id="A0A1H9KV47"/>
<keyword evidence="8" id="KW-1185">Reference proteome</keyword>
<name>A0A1H9KV47_9PSEU</name>
<dbReference type="InterPro" id="IPR036589">
    <property type="entry name" value="HCY_dom_sf"/>
</dbReference>
<dbReference type="GO" id="GO:0032259">
    <property type="term" value="P:methylation"/>
    <property type="evidence" value="ECO:0007669"/>
    <property type="project" value="UniProtKB-KW"/>
</dbReference>
<dbReference type="GO" id="GO:0033528">
    <property type="term" value="P:S-methylmethionine cycle"/>
    <property type="evidence" value="ECO:0007669"/>
    <property type="project" value="TreeGrafter"/>
</dbReference>
<gene>
    <name evidence="7" type="ORF">SAMN04487818_101336</name>
</gene>
<proteinExistence type="predicted"/>
<dbReference type="Pfam" id="PF02574">
    <property type="entry name" value="S-methyl_trans"/>
    <property type="match status" value="1"/>
</dbReference>
<dbReference type="Proteomes" id="UP000199051">
    <property type="component" value="Unassembled WGS sequence"/>
</dbReference>
<evidence type="ECO:0000259" key="6">
    <source>
        <dbReference type="PROSITE" id="PS50970"/>
    </source>
</evidence>
<feature type="binding site" evidence="5">
    <location>
        <position position="274"/>
    </location>
    <ligand>
        <name>Zn(2+)</name>
        <dbReference type="ChEBI" id="CHEBI:29105"/>
    </ligand>
</feature>
<evidence type="ECO:0000313" key="8">
    <source>
        <dbReference type="Proteomes" id="UP000199051"/>
    </source>
</evidence>
<accession>A0A1H9KV47</accession>
<dbReference type="GO" id="GO:0046872">
    <property type="term" value="F:metal ion binding"/>
    <property type="evidence" value="ECO:0007669"/>
    <property type="project" value="UniProtKB-KW"/>
</dbReference>
<dbReference type="RefSeq" id="WP_092774588.1">
    <property type="nucleotide sequence ID" value="NZ_FOGI01000001.1"/>
</dbReference>